<dbReference type="PANTHER" id="PTHR16469">
    <property type="entry name" value="UBIQUITIN-ASSOCIATED AND SH3 DOMAIN-CONTAINING BA-RELATED"/>
    <property type="match status" value="1"/>
</dbReference>
<feature type="binding site" evidence="1">
    <location>
        <position position="98"/>
    </location>
    <ligand>
        <name>substrate</name>
    </ligand>
</feature>
<gene>
    <name evidence="2" type="ORF">AB6A40_001187</name>
</gene>
<comment type="caution">
    <text evidence="2">The sequence shown here is derived from an EMBL/GenBank/DDBJ whole genome shotgun (WGS) entry which is preliminary data.</text>
</comment>
<dbReference type="GO" id="GO:0016791">
    <property type="term" value="F:phosphatase activity"/>
    <property type="evidence" value="ECO:0007669"/>
    <property type="project" value="UniProtKB-ARBA"/>
</dbReference>
<name>A0ABD6E3S1_9BILA</name>
<dbReference type="SUPFAM" id="SSF53254">
    <property type="entry name" value="Phosphoglycerate mutase-like"/>
    <property type="match status" value="1"/>
</dbReference>
<dbReference type="Gene3D" id="3.40.50.1240">
    <property type="entry name" value="Phosphoglycerate mutase-like"/>
    <property type="match status" value="1"/>
</dbReference>
<protein>
    <submittedName>
        <fullName evidence="2">Uncharacterized protein</fullName>
    </submittedName>
</protein>
<dbReference type="AlphaFoldDB" id="A0ABD6E3S1"/>
<evidence type="ECO:0000313" key="3">
    <source>
        <dbReference type="Proteomes" id="UP001608902"/>
    </source>
</evidence>
<evidence type="ECO:0000256" key="1">
    <source>
        <dbReference type="PIRSR" id="PIRSR613078-2"/>
    </source>
</evidence>
<dbReference type="InterPro" id="IPR051710">
    <property type="entry name" value="Phosphatase_SH3-domain"/>
</dbReference>
<evidence type="ECO:0000313" key="2">
    <source>
        <dbReference type="EMBL" id="MFH4974478.1"/>
    </source>
</evidence>
<accession>A0ABD6E3S1</accession>
<dbReference type="Pfam" id="PF00300">
    <property type="entry name" value="His_Phos_1"/>
    <property type="match status" value="1"/>
</dbReference>
<dbReference type="EMBL" id="JBGFUD010000414">
    <property type="protein sequence ID" value="MFH4974478.1"/>
    <property type="molecule type" value="Genomic_DNA"/>
</dbReference>
<keyword evidence="3" id="KW-1185">Reference proteome</keyword>
<organism evidence="2 3">
    <name type="scientific">Gnathostoma spinigerum</name>
    <dbReference type="NCBI Taxonomy" id="75299"/>
    <lineage>
        <taxon>Eukaryota</taxon>
        <taxon>Metazoa</taxon>
        <taxon>Ecdysozoa</taxon>
        <taxon>Nematoda</taxon>
        <taxon>Chromadorea</taxon>
        <taxon>Rhabditida</taxon>
        <taxon>Spirurina</taxon>
        <taxon>Gnathostomatomorpha</taxon>
        <taxon>Gnathostomatoidea</taxon>
        <taxon>Gnathostomatidae</taxon>
        <taxon>Gnathostoma</taxon>
    </lineage>
</organism>
<dbReference type="InterPro" id="IPR013078">
    <property type="entry name" value="His_Pase_superF_clade-1"/>
</dbReference>
<dbReference type="Proteomes" id="UP001608902">
    <property type="component" value="Unassembled WGS sequence"/>
</dbReference>
<reference evidence="2 3" key="1">
    <citation type="submission" date="2024-08" db="EMBL/GenBank/DDBJ databases">
        <title>Gnathostoma spinigerum genome.</title>
        <authorList>
            <person name="Gonzalez-Bertolin B."/>
            <person name="Monzon S."/>
            <person name="Zaballos A."/>
            <person name="Jimenez P."/>
            <person name="Dekumyoy P."/>
            <person name="Varona S."/>
            <person name="Cuesta I."/>
            <person name="Sumanam S."/>
            <person name="Adisakwattana P."/>
            <person name="Gasser R.B."/>
            <person name="Hernandez-Gonzalez A."/>
            <person name="Young N.D."/>
            <person name="Perteguer M.J."/>
        </authorList>
    </citation>
    <scope>NUCLEOTIDE SEQUENCE [LARGE SCALE GENOMIC DNA]</scope>
    <source>
        <strain evidence="2">AL3</strain>
        <tissue evidence="2">Liver</tissue>
    </source>
</reference>
<dbReference type="CDD" id="cd07067">
    <property type="entry name" value="HP_PGM_like"/>
    <property type="match status" value="1"/>
</dbReference>
<proteinExistence type="predicted"/>
<dbReference type="PANTHER" id="PTHR16469:SF27">
    <property type="entry name" value="UBIQUITIN-ASSOCIATED AND SH3 DOMAIN-CONTAINING BA-RELATED"/>
    <property type="match status" value="1"/>
</dbReference>
<dbReference type="InterPro" id="IPR029033">
    <property type="entry name" value="His_PPase_superfam"/>
</dbReference>
<sequence>METGSRKLLIVRHGERCDFTFNQQGVSWMCRAFDQGGKYLPFDLNLPRYLPKRRDGYQAFASDTPLTEMGYLQSKLTGRALRDHEVKIDAIYCSSSLRCVQTTVGIIKGMDNRNLRFFVEPGLFEWTQWCRNGIPSWMSSEELRNIGYPVDVSYVPFYNPEDLKLRESLEDYYERSHTLIKKILKRHSSGTILIVAHGASLETLTRQLCNRLPRRQEEFLYCLRQTPYLACSQVSELINKNWKIEGSPIPPLSHTSNTSYDSNLLRLPSVRSVPERVNSCY</sequence>